<evidence type="ECO:0000313" key="2">
    <source>
        <dbReference type="Proteomes" id="UP001151582"/>
    </source>
</evidence>
<dbReference type="Pfam" id="PF03665">
    <property type="entry name" value="UPF0172"/>
    <property type="match status" value="1"/>
</dbReference>
<dbReference type="OrthoDB" id="194468at2759"/>
<dbReference type="GO" id="GO:0072546">
    <property type="term" value="C:EMC complex"/>
    <property type="evidence" value="ECO:0007669"/>
    <property type="project" value="InterPro"/>
</dbReference>
<sequence length="208" mass="22364">MAQHQLSLKAYTKVLLHCSKYPWQPVQGLLLAPATTATTLADAVPLHHQWLELAPMAEIALQLVDLHCQSNHLRIAGYYYASENPNVGTLPASATALVQVLVARDPTTLVLMLDNSQLGGLDSAIALVPCESNSNGWSPATITSRSATQAVTPATTLTLASQDDPKAMLTRVLQSNLAADLIDFDDHLAQRSGDWMTNEAVNQALESK</sequence>
<organism evidence="1 2">
    <name type="scientific">Dimargaris verticillata</name>
    <dbReference type="NCBI Taxonomy" id="2761393"/>
    <lineage>
        <taxon>Eukaryota</taxon>
        <taxon>Fungi</taxon>
        <taxon>Fungi incertae sedis</taxon>
        <taxon>Zoopagomycota</taxon>
        <taxon>Kickxellomycotina</taxon>
        <taxon>Dimargaritomycetes</taxon>
        <taxon>Dimargaritales</taxon>
        <taxon>Dimargaritaceae</taxon>
        <taxon>Dimargaris</taxon>
    </lineage>
</organism>
<proteinExistence type="predicted"/>
<keyword evidence="2" id="KW-1185">Reference proteome</keyword>
<dbReference type="PANTHER" id="PTHR12941:SF10">
    <property type="entry name" value="ER MEMBRANE PROTEIN COMPLEX SUBUNIT 8_9 HOMOLOG"/>
    <property type="match status" value="1"/>
</dbReference>
<dbReference type="EMBL" id="JANBQB010000264">
    <property type="protein sequence ID" value="KAJ1978647.1"/>
    <property type="molecule type" value="Genomic_DNA"/>
</dbReference>
<comment type="caution">
    <text evidence="1">The sequence shown here is derived from an EMBL/GenBank/DDBJ whole genome shotgun (WGS) entry which is preliminary data.</text>
</comment>
<reference evidence="1" key="1">
    <citation type="submission" date="2022-07" db="EMBL/GenBank/DDBJ databases">
        <title>Phylogenomic reconstructions and comparative analyses of Kickxellomycotina fungi.</title>
        <authorList>
            <person name="Reynolds N.K."/>
            <person name="Stajich J.E."/>
            <person name="Barry K."/>
            <person name="Grigoriev I.V."/>
            <person name="Crous P."/>
            <person name="Smith M.E."/>
        </authorList>
    </citation>
    <scope>NUCLEOTIDE SEQUENCE</scope>
    <source>
        <strain evidence="1">RSA 567</strain>
    </source>
</reference>
<dbReference type="AlphaFoldDB" id="A0A9W8B2Q7"/>
<dbReference type="Proteomes" id="UP001151582">
    <property type="component" value="Unassembled WGS sequence"/>
</dbReference>
<dbReference type="PANTHER" id="PTHR12941">
    <property type="entry name" value="ER MEMBRANE PROTEIN COMPLEX"/>
    <property type="match status" value="1"/>
</dbReference>
<dbReference type="InterPro" id="IPR005366">
    <property type="entry name" value="EMC8/9"/>
</dbReference>
<evidence type="ECO:0000313" key="1">
    <source>
        <dbReference type="EMBL" id="KAJ1978647.1"/>
    </source>
</evidence>
<name>A0A9W8B2Q7_9FUNG</name>
<evidence type="ECO:0008006" key="3">
    <source>
        <dbReference type="Google" id="ProtNLM"/>
    </source>
</evidence>
<protein>
    <recommendedName>
        <fullName evidence="3">MPN domain-containing protein</fullName>
    </recommendedName>
</protein>
<accession>A0A9W8B2Q7</accession>
<gene>
    <name evidence="1" type="ORF">H4R34_003127</name>
</gene>